<name>A0A1Q5UNT6_9EURO</name>
<dbReference type="SUPFAM" id="SSF51905">
    <property type="entry name" value="FAD/NAD(P)-binding domain"/>
    <property type="match status" value="1"/>
</dbReference>
<dbReference type="GO" id="GO:0071949">
    <property type="term" value="F:FAD binding"/>
    <property type="evidence" value="ECO:0007669"/>
    <property type="project" value="InterPro"/>
</dbReference>
<keyword evidence="2" id="KW-0274">FAD</keyword>
<accession>A0A1Q5UNT6</accession>
<protein>
    <submittedName>
        <fullName evidence="6">Tetracycline resistance protein from transposon</fullName>
    </submittedName>
</protein>
<dbReference type="GO" id="GO:0004497">
    <property type="term" value="F:monooxygenase activity"/>
    <property type="evidence" value="ECO:0007669"/>
    <property type="project" value="UniProtKB-KW"/>
</dbReference>
<evidence type="ECO:0000256" key="2">
    <source>
        <dbReference type="ARBA" id="ARBA00022827"/>
    </source>
</evidence>
<organism evidence="6 7">
    <name type="scientific">Penicillium subrubescens</name>
    <dbReference type="NCBI Taxonomy" id="1316194"/>
    <lineage>
        <taxon>Eukaryota</taxon>
        <taxon>Fungi</taxon>
        <taxon>Dikarya</taxon>
        <taxon>Ascomycota</taxon>
        <taxon>Pezizomycotina</taxon>
        <taxon>Eurotiomycetes</taxon>
        <taxon>Eurotiomycetidae</taxon>
        <taxon>Eurotiales</taxon>
        <taxon>Aspergillaceae</taxon>
        <taxon>Penicillium</taxon>
    </lineage>
</organism>
<comment type="caution">
    <text evidence="6">The sequence shown here is derived from an EMBL/GenBank/DDBJ whole genome shotgun (WGS) entry which is preliminary data.</text>
</comment>
<proteinExistence type="predicted"/>
<evidence type="ECO:0000259" key="5">
    <source>
        <dbReference type="Pfam" id="PF01494"/>
    </source>
</evidence>
<gene>
    <name evidence="6" type="ORF">PENSUB_141</name>
</gene>
<evidence type="ECO:0000256" key="4">
    <source>
        <dbReference type="ARBA" id="ARBA00023033"/>
    </source>
</evidence>
<keyword evidence="3" id="KW-0560">Oxidoreductase</keyword>
<reference evidence="6 7" key="1">
    <citation type="submission" date="2016-10" db="EMBL/GenBank/DDBJ databases">
        <title>Genome sequence of the ascomycete fungus Penicillium subrubescens.</title>
        <authorList>
            <person name="De Vries R.P."/>
            <person name="Peng M."/>
            <person name="Dilokpimol A."/>
            <person name="Hilden K."/>
            <person name="Makela M.R."/>
            <person name="Grigoriev I."/>
            <person name="Riley R."/>
            <person name="Granchi Z."/>
        </authorList>
    </citation>
    <scope>NUCLEOTIDE SEQUENCE [LARGE SCALE GENOMIC DNA]</scope>
    <source>
        <strain evidence="6 7">CBS 132785</strain>
    </source>
</reference>
<evidence type="ECO:0000313" key="7">
    <source>
        <dbReference type="Proteomes" id="UP000186955"/>
    </source>
</evidence>
<evidence type="ECO:0000313" key="6">
    <source>
        <dbReference type="EMBL" id="OKP14147.1"/>
    </source>
</evidence>
<dbReference type="STRING" id="1316194.A0A1Q5UNT6"/>
<keyword evidence="1" id="KW-0285">Flavoprotein</keyword>
<dbReference type="AlphaFoldDB" id="A0A1Q5UNT6"/>
<evidence type="ECO:0000256" key="1">
    <source>
        <dbReference type="ARBA" id="ARBA00022630"/>
    </source>
</evidence>
<dbReference type="InterPro" id="IPR036188">
    <property type="entry name" value="FAD/NAD-bd_sf"/>
</dbReference>
<keyword evidence="7" id="KW-1185">Reference proteome</keyword>
<keyword evidence="4" id="KW-0503">Monooxygenase</keyword>
<dbReference type="Gene3D" id="3.50.50.60">
    <property type="entry name" value="FAD/NAD(P)-binding domain"/>
    <property type="match status" value="1"/>
</dbReference>
<dbReference type="InterPro" id="IPR002938">
    <property type="entry name" value="FAD-bd"/>
</dbReference>
<dbReference type="Proteomes" id="UP000186955">
    <property type="component" value="Unassembled WGS sequence"/>
</dbReference>
<feature type="domain" description="FAD-binding" evidence="5">
    <location>
        <begin position="81"/>
        <end position="124"/>
    </location>
</feature>
<dbReference type="PANTHER" id="PTHR46972">
    <property type="entry name" value="MONOOXYGENASE ASQM-RELATED"/>
    <property type="match status" value="1"/>
</dbReference>
<dbReference type="Pfam" id="PF01494">
    <property type="entry name" value="FAD_binding_3"/>
    <property type="match status" value="1"/>
</dbReference>
<dbReference type="PANTHER" id="PTHR46972:SF1">
    <property type="entry name" value="FAD DEPENDENT OXIDOREDUCTASE DOMAIN-CONTAINING PROTEIN"/>
    <property type="match status" value="1"/>
</dbReference>
<sequence>MPQYLGDGSIEVGVYITQPHDWAENLSLNTQNIEAIKKVILDEFEGWAPELLQFIRHSQNAEFRPLYMLPVGWTWENRPGVTLIGDAAHVMTPFAGQGVNLGMQDAMMLSRAIIKGANSPAPKDALSNEIKSFEKDLFIRAKETATLTNDLRTMFFFSGLLRSVIEQVVLHHCLLSPGFIEIISGKNVTRLPHLLSQVPFLLPHAFRDHILDDVIDEIQFK</sequence>
<dbReference type="EMBL" id="MNBE01000116">
    <property type="protein sequence ID" value="OKP14147.1"/>
    <property type="molecule type" value="Genomic_DNA"/>
</dbReference>
<dbReference type="PRINTS" id="PR00420">
    <property type="entry name" value="RNGMNOXGNASE"/>
</dbReference>
<evidence type="ECO:0000256" key="3">
    <source>
        <dbReference type="ARBA" id="ARBA00023002"/>
    </source>
</evidence>